<evidence type="ECO:0000259" key="5">
    <source>
        <dbReference type="PROSITE" id="PS01124"/>
    </source>
</evidence>
<keyword evidence="4" id="KW-0812">Transmembrane</keyword>
<dbReference type="PANTHER" id="PTHR43280:SF29">
    <property type="entry name" value="ARAC-FAMILY TRANSCRIPTIONAL REGULATOR"/>
    <property type="match status" value="1"/>
</dbReference>
<feature type="transmembrane region" description="Helical" evidence="4">
    <location>
        <begin position="35"/>
        <end position="53"/>
    </location>
</feature>
<dbReference type="Pfam" id="PF12833">
    <property type="entry name" value="HTH_18"/>
    <property type="match status" value="1"/>
</dbReference>
<protein>
    <submittedName>
        <fullName evidence="6">Helix-turn-helix domain-containing protein</fullName>
    </submittedName>
</protein>
<dbReference type="PANTHER" id="PTHR43280">
    <property type="entry name" value="ARAC-FAMILY TRANSCRIPTIONAL REGULATOR"/>
    <property type="match status" value="1"/>
</dbReference>
<keyword evidence="1" id="KW-0805">Transcription regulation</keyword>
<feature type="domain" description="HTH araC/xylS-type" evidence="5">
    <location>
        <begin position="266"/>
        <end position="370"/>
    </location>
</feature>
<keyword evidence="4" id="KW-0472">Membrane</keyword>
<reference evidence="7" key="1">
    <citation type="submission" date="2024-03" db="EMBL/GenBank/DDBJ databases">
        <title>Chitinophaga horti sp. nov., isolated from garden soil.</title>
        <authorList>
            <person name="Lee D.S."/>
            <person name="Han D.M."/>
            <person name="Baek J.H."/>
            <person name="Choi D.G."/>
            <person name="Jeon J.H."/>
            <person name="Jeon C.O."/>
        </authorList>
    </citation>
    <scope>NUCLEOTIDE SEQUENCE [LARGE SCALE GENOMIC DNA]</scope>
    <source>
        <strain evidence="7">GPA1</strain>
    </source>
</reference>
<dbReference type="Gene3D" id="1.10.10.60">
    <property type="entry name" value="Homeodomain-like"/>
    <property type="match status" value="2"/>
</dbReference>
<dbReference type="InterPro" id="IPR018062">
    <property type="entry name" value="HTH_AraC-typ_CS"/>
</dbReference>
<dbReference type="EMBL" id="CP149822">
    <property type="protein sequence ID" value="WZN43796.1"/>
    <property type="molecule type" value="Genomic_DNA"/>
</dbReference>
<evidence type="ECO:0000256" key="2">
    <source>
        <dbReference type="ARBA" id="ARBA00023125"/>
    </source>
</evidence>
<keyword evidence="3" id="KW-0804">Transcription</keyword>
<dbReference type="SUPFAM" id="SSF46689">
    <property type="entry name" value="Homeodomain-like"/>
    <property type="match status" value="1"/>
</dbReference>
<dbReference type="InterPro" id="IPR020449">
    <property type="entry name" value="Tscrpt_reg_AraC-type_HTH"/>
</dbReference>
<dbReference type="Proteomes" id="UP001485459">
    <property type="component" value="Chromosome"/>
</dbReference>
<evidence type="ECO:0000256" key="3">
    <source>
        <dbReference type="ARBA" id="ARBA00023163"/>
    </source>
</evidence>
<dbReference type="SMART" id="SM00342">
    <property type="entry name" value="HTH_ARAC"/>
    <property type="match status" value="1"/>
</dbReference>
<evidence type="ECO:0000256" key="4">
    <source>
        <dbReference type="SAM" id="Phobius"/>
    </source>
</evidence>
<dbReference type="RefSeq" id="WP_341838591.1">
    <property type="nucleotide sequence ID" value="NZ_CP149822.1"/>
</dbReference>
<evidence type="ECO:0000256" key="1">
    <source>
        <dbReference type="ARBA" id="ARBA00023015"/>
    </source>
</evidence>
<name>A0ABZ2YZ54_9BACT</name>
<feature type="transmembrane region" description="Helical" evidence="4">
    <location>
        <begin position="73"/>
        <end position="90"/>
    </location>
</feature>
<feature type="transmembrane region" description="Helical" evidence="4">
    <location>
        <begin position="141"/>
        <end position="163"/>
    </location>
</feature>
<dbReference type="InterPro" id="IPR009057">
    <property type="entry name" value="Homeodomain-like_sf"/>
</dbReference>
<dbReference type="PROSITE" id="PS01124">
    <property type="entry name" value="HTH_ARAC_FAMILY_2"/>
    <property type="match status" value="1"/>
</dbReference>
<evidence type="ECO:0000313" key="6">
    <source>
        <dbReference type="EMBL" id="WZN43796.1"/>
    </source>
</evidence>
<gene>
    <name evidence="6" type="ORF">WJU16_12240</name>
</gene>
<dbReference type="InterPro" id="IPR018060">
    <property type="entry name" value="HTH_AraC"/>
</dbReference>
<keyword evidence="7" id="KW-1185">Reference proteome</keyword>
<dbReference type="PROSITE" id="PS00041">
    <property type="entry name" value="HTH_ARAC_FAMILY_1"/>
    <property type="match status" value="1"/>
</dbReference>
<feature type="transmembrane region" description="Helical" evidence="4">
    <location>
        <begin position="216"/>
        <end position="233"/>
    </location>
</feature>
<accession>A0ABZ2YZ54</accession>
<feature type="transmembrane region" description="Helical" evidence="4">
    <location>
        <begin position="102"/>
        <end position="121"/>
    </location>
</feature>
<feature type="transmembrane region" description="Helical" evidence="4">
    <location>
        <begin position="184"/>
        <end position="204"/>
    </location>
</feature>
<keyword evidence="2" id="KW-0238">DNA-binding</keyword>
<keyword evidence="4" id="KW-1133">Transmembrane helix</keyword>
<feature type="transmembrane region" description="Helical" evidence="4">
    <location>
        <begin position="6"/>
        <end position="28"/>
    </location>
</feature>
<dbReference type="PRINTS" id="PR00032">
    <property type="entry name" value="HTHARAC"/>
</dbReference>
<organism evidence="6 7">
    <name type="scientific">Chitinophaga pollutisoli</name>
    <dbReference type="NCBI Taxonomy" id="3133966"/>
    <lineage>
        <taxon>Bacteria</taxon>
        <taxon>Pseudomonadati</taxon>
        <taxon>Bacteroidota</taxon>
        <taxon>Chitinophagia</taxon>
        <taxon>Chitinophagales</taxon>
        <taxon>Chitinophagaceae</taxon>
        <taxon>Chitinophaga</taxon>
    </lineage>
</organism>
<evidence type="ECO:0000313" key="7">
    <source>
        <dbReference type="Proteomes" id="UP001485459"/>
    </source>
</evidence>
<sequence length="388" mass="44245">MQTLQTGLIFQYFVVAGLINTAVAAALLVRRRRSAPFLLLLALMVLVSFQALLNAFDHREFFLAFPHLNRVSWLNLSLVGPLVYLFTLKMTGGGPRFQRSDLLHAIPFAAAFAVLSPWFFRSAEMKRQLLMDFEGLSRLDFGWVNQANLLLITAYLLAAWWRLRKWGKSLPEQPPAVQGLRWKWLRAFLGCLLLILGISALGFFGRKWNIPGITHFYHYNYAAIVVLVYWLIWKCQTVPELFTEEEKTATRKYRKSGLATPESGYERLCRLMEEQRPFLDPDLSHAALADLLGVQRHHLSQIINEHSGGNFFEFVNGYRVEAVKNMLADPRMQHLSILGVAMECGFQSKATFNAAFRKMTGITPSEWQKAGKMKYEPMGAVDGTRYGS</sequence>
<proteinExistence type="predicted"/>